<keyword evidence="8 10" id="KW-0496">Mitochondrion</keyword>
<keyword evidence="4 10" id="KW-0812">Transmembrane</keyword>
<keyword evidence="5 10" id="KW-0999">Mitochondrion inner membrane</keyword>
<reference evidence="11 12" key="1">
    <citation type="submission" date="2015-04" db="EMBL/GenBank/DDBJ databases">
        <title>Complete genome sequence of Schizopora paradoxa KUC8140, a cosmopolitan wood degrader in East Asia.</title>
        <authorList>
            <consortium name="DOE Joint Genome Institute"/>
            <person name="Min B."/>
            <person name="Park H."/>
            <person name="Jang Y."/>
            <person name="Kim J.-J."/>
            <person name="Kim K.H."/>
            <person name="Pangilinan J."/>
            <person name="Lipzen A."/>
            <person name="Riley R."/>
            <person name="Grigoriev I.V."/>
            <person name="Spatafora J.W."/>
            <person name="Choi I.-G."/>
        </authorList>
    </citation>
    <scope>NUCLEOTIDE SEQUENCE [LARGE SCALE GENOMIC DNA]</scope>
    <source>
        <strain evidence="11 12">KUC8140</strain>
    </source>
</reference>
<dbReference type="GO" id="GO:0045277">
    <property type="term" value="C:respiratory chain complex IV"/>
    <property type="evidence" value="ECO:0007669"/>
    <property type="project" value="UniProtKB-UniRule"/>
</dbReference>
<dbReference type="Proteomes" id="UP000053477">
    <property type="component" value="Unassembled WGS sequence"/>
</dbReference>
<gene>
    <name evidence="11" type="ORF">SCHPADRAFT_942932</name>
</gene>
<proteinExistence type="inferred from homology"/>
<dbReference type="UniPathway" id="UPA00705"/>
<evidence type="ECO:0000313" key="11">
    <source>
        <dbReference type="EMBL" id="KLO10337.1"/>
    </source>
</evidence>
<dbReference type="InterPro" id="IPR004202">
    <property type="entry name" value="COX7C/Cox8"/>
</dbReference>
<organism evidence="11 12">
    <name type="scientific">Schizopora paradoxa</name>
    <dbReference type="NCBI Taxonomy" id="27342"/>
    <lineage>
        <taxon>Eukaryota</taxon>
        <taxon>Fungi</taxon>
        <taxon>Dikarya</taxon>
        <taxon>Basidiomycota</taxon>
        <taxon>Agaricomycotina</taxon>
        <taxon>Agaricomycetes</taxon>
        <taxon>Hymenochaetales</taxon>
        <taxon>Schizoporaceae</taxon>
        <taxon>Schizopora</taxon>
    </lineage>
</organism>
<dbReference type="EMBL" id="KQ086029">
    <property type="protein sequence ID" value="KLO10337.1"/>
    <property type="molecule type" value="Genomic_DNA"/>
</dbReference>
<dbReference type="SUPFAM" id="SSF81427">
    <property type="entry name" value="Mitochondrial cytochrome c oxidase subunit VIIc (aka VIIIa)"/>
    <property type="match status" value="1"/>
</dbReference>
<evidence type="ECO:0000256" key="3">
    <source>
        <dbReference type="ARBA" id="ARBA00010514"/>
    </source>
</evidence>
<dbReference type="GO" id="GO:0006123">
    <property type="term" value="P:mitochondrial electron transport, cytochrome c to oxygen"/>
    <property type="evidence" value="ECO:0007669"/>
    <property type="project" value="UniProtKB-UniRule"/>
</dbReference>
<evidence type="ECO:0000256" key="4">
    <source>
        <dbReference type="ARBA" id="ARBA00022692"/>
    </source>
</evidence>
<comment type="similarity">
    <text evidence="3 10">Belongs to the cytochrome c oxidase VIIc family.</text>
</comment>
<keyword evidence="6 10" id="KW-0809">Transit peptide</keyword>
<comment type="subcellular location">
    <subcellularLocation>
        <location evidence="1 10">Mitochondrion inner membrane</location>
        <topology evidence="1 10">Single-pass membrane protein</topology>
    </subcellularLocation>
</comment>
<protein>
    <recommendedName>
        <fullName evidence="10">Cytochrome c oxidase subunit 8, mitochondrial</fullName>
    </recommendedName>
    <alternativeName>
        <fullName evidence="10">Cytochrome c oxidase polypeptide VIII</fullName>
    </alternativeName>
</protein>
<evidence type="ECO:0000256" key="8">
    <source>
        <dbReference type="ARBA" id="ARBA00023128"/>
    </source>
</evidence>
<dbReference type="STRING" id="27342.A0A0H2RFH9"/>
<accession>A0A0H2RFH9</accession>
<dbReference type="Pfam" id="PF02935">
    <property type="entry name" value="COX7C"/>
    <property type="match status" value="1"/>
</dbReference>
<comment type="pathway">
    <text evidence="2 10">Energy metabolism; oxidative phosphorylation.</text>
</comment>
<dbReference type="PANTHER" id="PTHR13313">
    <property type="entry name" value="CYTOCHROME C OXIDASE SUBUNIT VIIC"/>
    <property type="match status" value="1"/>
</dbReference>
<evidence type="ECO:0000256" key="5">
    <source>
        <dbReference type="ARBA" id="ARBA00022792"/>
    </source>
</evidence>
<dbReference type="AlphaFoldDB" id="A0A0H2RFH9"/>
<evidence type="ECO:0000256" key="2">
    <source>
        <dbReference type="ARBA" id="ARBA00004673"/>
    </source>
</evidence>
<evidence type="ECO:0000256" key="7">
    <source>
        <dbReference type="ARBA" id="ARBA00022989"/>
    </source>
</evidence>
<sequence>MLYRAALPSARVASRAAFARATIPARRGIHIENEVYNNTPFNYKNKRAFTAGYFGLMSTLFTIPFVAVGYQLSKKSGGAPA</sequence>
<keyword evidence="9 10" id="KW-0472">Membrane</keyword>
<feature type="transmembrane region" description="Helical" evidence="10">
    <location>
        <begin position="51"/>
        <end position="72"/>
    </location>
</feature>
<evidence type="ECO:0000256" key="9">
    <source>
        <dbReference type="ARBA" id="ARBA00023136"/>
    </source>
</evidence>
<name>A0A0H2RFH9_9AGAM</name>
<evidence type="ECO:0000256" key="10">
    <source>
        <dbReference type="RuleBase" id="RU368123"/>
    </source>
</evidence>
<comment type="function">
    <text evidence="10">Component of the cytochrome c oxidase, the last enzyme in the mitochondrial electron transport chain which drives oxidative phosphorylation. The respiratory chain contains 3 multisubunit complexes succinate dehydrogenase (complex II, CII), ubiquinol-cytochrome c oxidoreductase (cytochrome b-c1 complex, complex III, CIII) and cytochrome c oxidase (complex IV, CIV), that cooperate to transfer electrons derived from NADH and succinate to molecular oxygen, creating an electrochemical gradient over the inner membrane that drives transmembrane transport and the ATP synthase. Cytochrome c oxidase is the component of the respiratory chain that catalyzes the reduction of oxygen to water. Electrons originating from reduced cytochrome c in the intermembrane space (IMS) are transferred via the dinuclear copper A center (CU(A)) of subunit 2 and heme A of subunit 1 to the active site in subunit 1, a binuclear center (BNC) formed by heme A3 and copper B (CU(B)). The BNC reduces molecular oxygen to 2 water molecules using 4 electrons from cytochrome c in the IMS and 4 protons from the mitochondrial matrix.</text>
</comment>
<dbReference type="InParanoid" id="A0A0H2RFH9"/>
<dbReference type="PANTHER" id="PTHR13313:SF0">
    <property type="entry name" value="CYTOCHROME C OXIDASE SUBUNIT 7C, MITOCHONDRIAL"/>
    <property type="match status" value="1"/>
</dbReference>
<dbReference type="Gene3D" id="4.10.49.10">
    <property type="entry name" value="Cytochrome c oxidase subunit VIIc"/>
    <property type="match status" value="1"/>
</dbReference>
<dbReference type="OrthoDB" id="9974841at2759"/>
<evidence type="ECO:0000256" key="6">
    <source>
        <dbReference type="ARBA" id="ARBA00022946"/>
    </source>
</evidence>
<evidence type="ECO:0000313" key="12">
    <source>
        <dbReference type="Proteomes" id="UP000053477"/>
    </source>
</evidence>
<keyword evidence="7 10" id="KW-1133">Transmembrane helix</keyword>
<keyword evidence="12" id="KW-1185">Reference proteome</keyword>
<dbReference type="InterPro" id="IPR036636">
    <property type="entry name" value="COX7C/Cox8_sf"/>
</dbReference>
<evidence type="ECO:0000256" key="1">
    <source>
        <dbReference type="ARBA" id="ARBA00004434"/>
    </source>
</evidence>
<dbReference type="GO" id="GO:0005743">
    <property type="term" value="C:mitochondrial inner membrane"/>
    <property type="evidence" value="ECO:0007669"/>
    <property type="project" value="UniProtKB-SubCell"/>
</dbReference>
<comment type="subunit">
    <text evidence="10">Component of the cytochrome c oxidase (complex IV, CIV), a multisubunit enzyme composed of a catalytic core of 3 subunits and several supernumerary subunits. The complex exists as a monomer or a dimer and forms supercomplexes (SCs) in the inner mitochondrial membrane with ubiquinol-cytochrome c oxidoreductase (cytochrome b-c1 complex, complex III, CIII).</text>
</comment>